<name>A0A1S2Q261_9ACTN</name>
<dbReference type="OrthoDB" id="4188685at2"/>
<sequence>MPKSPCGGIGHVPVAVYSCAAESAAAREAERRARHYADARHWHVTGAWSDDDPCVPLDARPAWAAVTSALSSGLVRGIIVAGISHLAEDAGQFAALGVLIRDRGGFLAEATSPPARQTPGQHERRRILLEASSGWWLWKDLVPGAVS</sequence>
<keyword evidence="2" id="KW-1185">Reference proteome</keyword>
<dbReference type="EMBL" id="MLYO01000048">
    <property type="protein sequence ID" value="OIK00200.1"/>
    <property type="molecule type" value="Genomic_DNA"/>
</dbReference>
<evidence type="ECO:0000313" key="2">
    <source>
        <dbReference type="Proteomes" id="UP000179642"/>
    </source>
</evidence>
<evidence type="ECO:0000313" key="1">
    <source>
        <dbReference type="EMBL" id="OIK00200.1"/>
    </source>
</evidence>
<accession>A0A1S2Q261</accession>
<gene>
    <name evidence="1" type="ORF">BIV23_27005</name>
</gene>
<dbReference type="PROSITE" id="PS51257">
    <property type="entry name" value="PROKAR_LIPOPROTEIN"/>
    <property type="match status" value="1"/>
</dbReference>
<comment type="caution">
    <text evidence="1">The sequence shown here is derived from an EMBL/GenBank/DDBJ whole genome shotgun (WGS) entry which is preliminary data.</text>
</comment>
<protein>
    <recommendedName>
        <fullName evidence="3">Resolvase/invertase-type recombinase catalytic domain-containing protein</fullName>
    </recommendedName>
</protein>
<dbReference type="Proteomes" id="UP000179642">
    <property type="component" value="Unassembled WGS sequence"/>
</dbReference>
<organism evidence="1 2">
    <name type="scientific">Streptomyces monashensis</name>
    <dbReference type="NCBI Taxonomy" id="1678012"/>
    <lineage>
        <taxon>Bacteria</taxon>
        <taxon>Bacillati</taxon>
        <taxon>Actinomycetota</taxon>
        <taxon>Actinomycetes</taxon>
        <taxon>Kitasatosporales</taxon>
        <taxon>Streptomycetaceae</taxon>
        <taxon>Streptomyces</taxon>
    </lineage>
</organism>
<dbReference type="AlphaFoldDB" id="A0A1S2Q261"/>
<reference evidence="1 2" key="1">
    <citation type="submission" date="2016-10" db="EMBL/GenBank/DDBJ databases">
        <title>Genome sequence of Streptomyces sp. MUSC 1.</title>
        <authorList>
            <person name="Lee L.-H."/>
            <person name="Ser H.-L."/>
            <person name="Law J.W.-F."/>
        </authorList>
    </citation>
    <scope>NUCLEOTIDE SEQUENCE [LARGE SCALE GENOMIC DNA]</scope>
    <source>
        <strain evidence="1 2">MUSC 1</strain>
    </source>
</reference>
<proteinExistence type="predicted"/>
<evidence type="ECO:0008006" key="3">
    <source>
        <dbReference type="Google" id="ProtNLM"/>
    </source>
</evidence>
<dbReference type="RefSeq" id="WP_071383577.1">
    <property type="nucleotide sequence ID" value="NZ_MLYO01000048.1"/>
</dbReference>